<dbReference type="RefSeq" id="WP_178934829.1">
    <property type="nucleotide sequence ID" value="NZ_JACBAZ010000016.1"/>
</dbReference>
<organism evidence="2 3">
    <name type="scientific">Oceaniferula marina</name>
    <dbReference type="NCBI Taxonomy" id="2748318"/>
    <lineage>
        <taxon>Bacteria</taxon>
        <taxon>Pseudomonadati</taxon>
        <taxon>Verrucomicrobiota</taxon>
        <taxon>Verrucomicrobiia</taxon>
        <taxon>Verrucomicrobiales</taxon>
        <taxon>Verrucomicrobiaceae</taxon>
        <taxon>Oceaniferula</taxon>
    </lineage>
</organism>
<proteinExistence type="predicted"/>
<feature type="transmembrane region" description="Helical" evidence="1">
    <location>
        <begin position="96"/>
        <end position="119"/>
    </location>
</feature>
<comment type="caution">
    <text evidence="2">The sequence shown here is derived from an EMBL/GenBank/DDBJ whole genome shotgun (WGS) entry which is preliminary data.</text>
</comment>
<accession>A0A851GIF5</accession>
<evidence type="ECO:0008006" key="4">
    <source>
        <dbReference type="Google" id="ProtNLM"/>
    </source>
</evidence>
<reference evidence="2 3" key="1">
    <citation type="submission" date="2020-07" db="EMBL/GenBank/DDBJ databases">
        <title>Roseicoccus Jingziensis gen. nov., sp. nov., isolated from coastal seawater.</title>
        <authorList>
            <person name="Feng X."/>
        </authorList>
    </citation>
    <scope>NUCLEOTIDE SEQUENCE [LARGE SCALE GENOMIC DNA]</scope>
    <source>
        <strain evidence="2 3">N1E253</strain>
    </source>
</reference>
<evidence type="ECO:0000313" key="2">
    <source>
        <dbReference type="EMBL" id="NWK57578.1"/>
    </source>
</evidence>
<keyword evidence="3" id="KW-1185">Reference proteome</keyword>
<keyword evidence="1" id="KW-0472">Membrane</keyword>
<gene>
    <name evidence="2" type="ORF">HW115_18310</name>
</gene>
<name>A0A851GIF5_9BACT</name>
<dbReference type="EMBL" id="JACBAZ010000016">
    <property type="protein sequence ID" value="NWK57578.1"/>
    <property type="molecule type" value="Genomic_DNA"/>
</dbReference>
<evidence type="ECO:0000313" key="3">
    <source>
        <dbReference type="Proteomes" id="UP000557872"/>
    </source>
</evidence>
<evidence type="ECO:0000256" key="1">
    <source>
        <dbReference type="SAM" id="Phobius"/>
    </source>
</evidence>
<keyword evidence="1" id="KW-0812">Transmembrane</keyword>
<dbReference type="AlphaFoldDB" id="A0A851GIF5"/>
<dbReference type="Proteomes" id="UP000557872">
    <property type="component" value="Unassembled WGS sequence"/>
</dbReference>
<protein>
    <recommendedName>
        <fullName evidence="4">Anti-sigma factor</fullName>
    </recommendedName>
</protein>
<sequence>MKTKPDDITLTQWMDGELKGEDLRSVEAYAREHPELLAERAAIQRISAEIRSHVPSSEEPPYPEFFNQKILQAIEDDQQSSRQAIEDTEGVSLRGFWHWLTAPVAIPMALVAMGVCFYLGTQVGTERVDGGVETVAVVQDSTVYTPDGDVSADMFNSEDGGATVIVLKGLNDIPDDLEMAGGPAMSSSGAMMIHNQDENRTF</sequence>
<keyword evidence="1" id="KW-1133">Transmembrane helix</keyword>